<sequence>MFASTLILALVSSTLALPSTLNTRSNPCTAIGATDSLNYKFTLETVAPSAPSGVTGPKLALLSGAPNGLSWLQEVHSANTGIFDSWTLQSGGLIPGSTSQGSASVGSDLSVAPGSIVEFSVTERGAAVDAASGQTPYCAASDAANHATLAVNGDANSFAICMTPSLAWVLVYKPTLSSAYKYNSCIPRVIHMVPV</sequence>
<protein>
    <recommendedName>
        <fullName evidence="4">Spondin domain-containing protein</fullName>
    </recommendedName>
</protein>
<evidence type="ECO:0008006" key="4">
    <source>
        <dbReference type="Google" id="ProtNLM"/>
    </source>
</evidence>
<keyword evidence="1" id="KW-0732">Signal</keyword>
<gene>
    <name evidence="2" type="ORF">EVJ58_g1295</name>
</gene>
<evidence type="ECO:0000256" key="1">
    <source>
        <dbReference type="SAM" id="SignalP"/>
    </source>
</evidence>
<accession>A0A4Y9Z1Y3</accession>
<dbReference type="AlphaFoldDB" id="A0A4Y9Z1Y3"/>
<reference evidence="2 3" key="1">
    <citation type="submission" date="2019-01" db="EMBL/GenBank/DDBJ databases">
        <title>Genome sequencing of the rare red list fungi Fomitopsis rosea.</title>
        <authorList>
            <person name="Buettner E."/>
            <person name="Kellner H."/>
        </authorList>
    </citation>
    <scope>NUCLEOTIDE SEQUENCE [LARGE SCALE GENOMIC DNA]</scope>
    <source>
        <strain evidence="2 3">DSM 105464</strain>
    </source>
</reference>
<proteinExistence type="predicted"/>
<name>A0A4Y9Z1Y3_9APHY</name>
<evidence type="ECO:0000313" key="2">
    <source>
        <dbReference type="EMBL" id="TFY67997.1"/>
    </source>
</evidence>
<comment type="caution">
    <text evidence="2">The sequence shown here is derived from an EMBL/GenBank/DDBJ whole genome shotgun (WGS) entry which is preliminary data.</text>
</comment>
<feature type="chain" id="PRO_5021463801" description="Spondin domain-containing protein" evidence="1">
    <location>
        <begin position="17"/>
        <end position="195"/>
    </location>
</feature>
<dbReference type="Proteomes" id="UP000298390">
    <property type="component" value="Unassembled WGS sequence"/>
</dbReference>
<evidence type="ECO:0000313" key="3">
    <source>
        <dbReference type="Proteomes" id="UP000298390"/>
    </source>
</evidence>
<organism evidence="2 3">
    <name type="scientific">Rhodofomes roseus</name>
    <dbReference type="NCBI Taxonomy" id="34475"/>
    <lineage>
        <taxon>Eukaryota</taxon>
        <taxon>Fungi</taxon>
        <taxon>Dikarya</taxon>
        <taxon>Basidiomycota</taxon>
        <taxon>Agaricomycotina</taxon>
        <taxon>Agaricomycetes</taxon>
        <taxon>Polyporales</taxon>
        <taxon>Rhodofomes</taxon>
    </lineage>
</organism>
<feature type="signal peptide" evidence="1">
    <location>
        <begin position="1"/>
        <end position="16"/>
    </location>
</feature>
<dbReference type="EMBL" id="SEKV01000040">
    <property type="protein sequence ID" value="TFY67997.1"/>
    <property type="molecule type" value="Genomic_DNA"/>
</dbReference>